<dbReference type="PANTHER" id="PTHR43968">
    <property type="match status" value="1"/>
</dbReference>
<feature type="region of interest" description="Disordered" evidence="1">
    <location>
        <begin position="1"/>
        <end position="21"/>
    </location>
</feature>
<dbReference type="OrthoDB" id="202840at2759"/>
<proteinExistence type="predicted"/>
<feature type="region of interest" description="Disordered" evidence="1">
    <location>
        <begin position="211"/>
        <end position="234"/>
    </location>
</feature>
<organism evidence="3 4">
    <name type="scientific">Lentinus brumalis</name>
    <dbReference type="NCBI Taxonomy" id="2498619"/>
    <lineage>
        <taxon>Eukaryota</taxon>
        <taxon>Fungi</taxon>
        <taxon>Dikarya</taxon>
        <taxon>Basidiomycota</taxon>
        <taxon>Agaricomycotina</taxon>
        <taxon>Agaricomycetes</taxon>
        <taxon>Polyporales</taxon>
        <taxon>Polyporaceae</taxon>
        <taxon>Lentinus</taxon>
    </lineage>
</organism>
<dbReference type="SUPFAM" id="SSF47616">
    <property type="entry name" value="GST C-terminal domain-like"/>
    <property type="match status" value="1"/>
</dbReference>
<feature type="domain" description="GST N-terminal" evidence="2">
    <location>
        <begin position="49"/>
        <end position="141"/>
    </location>
</feature>
<dbReference type="PROSITE" id="PS50404">
    <property type="entry name" value="GST_NTER"/>
    <property type="match status" value="1"/>
</dbReference>
<dbReference type="InterPro" id="IPR036282">
    <property type="entry name" value="Glutathione-S-Trfase_C_sf"/>
</dbReference>
<dbReference type="SFLD" id="SFLDS00019">
    <property type="entry name" value="Glutathione_Transferase_(cytos"/>
    <property type="match status" value="1"/>
</dbReference>
<dbReference type="Pfam" id="PF13409">
    <property type="entry name" value="GST_N_2"/>
    <property type="match status" value="1"/>
</dbReference>
<dbReference type="InterPro" id="IPR004045">
    <property type="entry name" value="Glutathione_S-Trfase_N"/>
</dbReference>
<feature type="compositionally biased region" description="Basic and acidic residues" evidence="1">
    <location>
        <begin position="218"/>
        <end position="232"/>
    </location>
</feature>
<feature type="compositionally biased region" description="Basic and acidic residues" evidence="1">
    <location>
        <begin position="249"/>
        <end position="262"/>
    </location>
</feature>
<dbReference type="PANTHER" id="PTHR43968:SF6">
    <property type="entry name" value="GLUTATHIONE S-TRANSFERASE OMEGA"/>
    <property type="match status" value="1"/>
</dbReference>
<evidence type="ECO:0000313" key="4">
    <source>
        <dbReference type="Proteomes" id="UP000256964"/>
    </source>
</evidence>
<dbReference type="CDD" id="cd00570">
    <property type="entry name" value="GST_N_family"/>
    <property type="match status" value="1"/>
</dbReference>
<dbReference type="InterPro" id="IPR036249">
    <property type="entry name" value="Thioredoxin-like_sf"/>
</dbReference>
<dbReference type="InterPro" id="IPR050983">
    <property type="entry name" value="GST_Omega/HSP26"/>
</dbReference>
<name>A0A371CIL5_9APHY</name>
<feature type="compositionally biased region" description="Basic and acidic residues" evidence="1">
    <location>
        <begin position="1"/>
        <end position="13"/>
    </location>
</feature>
<reference evidence="3 4" key="1">
    <citation type="journal article" date="2018" name="Biotechnol. Biofuels">
        <title>Integrative visual omics of the white-rot fungus Polyporus brumalis exposes the biotechnological potential of its oxidative enzymes for delignifying raw plant biomass.</title>
        <authorList>
            <person name="Miyauchi S."/>
            <person name="Rancon A."/>
            <person name="Drula E."/>
            <person name="Hage H."/>
            <person name="Chaduli D."/>
            <person name="Favel A."/>
            <person name="Grisel S."/>
            <person name="Henrissat B."/>
            <person name="Herpoel-Gimbert I."/>
            <person name="Ruiz-Duenas F.J."/>
            <person name="Chevret D."/>
            <person name="Hainaut M."/>
            <person name="Lin J."/>
            <person name="Wang M."/>
            <person name="Pangilinan J."/>
            <person name="Lipzen A."/>
            <person name="Lesage-Meessen L."/>
            <person name="Navarro D."/>
            <person name="Riley R."/>
            <person name="Grigoriev I.V."/>
            <person name="Zhou S."/>
            <person name="Raouche S."/>
            <person name="Rosso M.N."/>
        </authorList>
    </citation>
    <scope>NUCLEOTIDE SEQUENCE [LARGE SCALE GENOMIC DNA]</scope>
    <source>
        <strain evidence="3 4">BRFM 1820</strain>
    </source>
</reference>
<gene>
    <name evidence="3" type="ORF">OH76DRAFT_442621</name>
</gene>
<dbReference type="GO" id="GO:0005737">
    <property type="term" value="C:cytoplasm"/>
    <property type="evidence" value="ECO:0007669"/>
    <property type="project" value="TreeGrafter"/>
</dbReference>
<keyword evidence="4" id="KW-1185">Reference proteome</keyword>
<dbReference type="Gene3D" id="1.20.1050.10">
    <property type="match status" value="1"/>
</dbReference>
<sequence length="279" mass="30453">MAAGDKPNRELRAGPDSAGQTTPWLYASRSAGVRRLREPASKWKVATPGRLTLYNAVDSPYSHRVRLALEEAGAKYDIIWIDLLNKPLWYGEKVYPKANVPFLVCGGPALHRDEAPSPEAKTISESRMILDFLVDLFPNLLPEDPLLRAKARFFIETADEKFTKAFFSFVFTRGSVDEILAAVEEMQALLPAAGFAVGQWSIADAALVSPAPGLSPEEQDRGVRGRRPREDVGSAAWSEVLQDPALLGGERRAGEHGEDVERVGGIGATGPTTERIGKM</sequence>
<feature type="region of interest" description="Disordered" evidence="1">
    <location>
        <begin position="246"/>
        <end position="279"/>
    </location>
</feature>
<dbReference type="AlphaFoldDB" id="A0A371CIL5"/>
<accession>A0A371CIL5</accession>
<dbReference type="SUPFAM" id="SSF52833">
    <property type="entry name" value="Thioredoxin-like"/>
    <property type="match status" value="1"/>
</dbReference>
<dbReference type="STRING" id="139420.A0A371CIL5"/>
<dbReference type="SFLD" id="SFLDG00358">
    <property type="entry name" value="Main_(cytGST)"/>
    <property type="match status" value="1"/>
</dbReference>
<dbReference type="EMBL" id="KZ857584">
    <property type="protein sequence ID" value="RDX40128.1"/>
    <property type="molecule type" value="Genomic_DNA"/>
</dbReference>
<dbReference type="Proteomes" id="UP000256964">
    <property type="component" value="Unassembled WGS sequence"/>
</dbReference>
<dbReference type="InterPro" id="IPR040079">
    <property type="entry name" value="Glutathione_S-Trfase"/>
</dbReference>
<evidence type="ECO:0000256" key="1">
    <source>
        <dbReference type="SAM" id="MobiDB-lite"/>
    </source>
</evidence>
<evidence type="ECO:0000313" key="3">
    <source>
        <dbReference type="EMBL" id="RDX40128.1"/>
    </source>
</evidence>
<evidence type="ECO:0000259" key="2">
    <source>
        <dbReference type="PROSITE" id="PS50404"/>
    </source>
</evidence>
<protein>
    <recommendedName>
        <fullName evidence="2">GST N-terminal domain-containing protein</fullName>
    </recommendedName>
</protein>
<dbReference type="Gene3D" id="3.40.30.10">
    <property type="entry name" value="Glutaredoxin"/>
    <property type="match status" value="1"/>
</dbReference>